<accession>A0A7S2CLQ8</accession>
<gene>
    <name evidence="1" type="ORF">CBRE1094_LOCUS9789</name>
</gene>
<evidence type="ECO:0008006" key="2">
    <source>
        <dbReference type="Google" id="ProtNLM"/>
    </source>
</evidence>
<proteinExistence type="predicted"/>
<evidence type="ECO:0000313" key="1">
    <source>
        <dbReference type="EMBL" id="CAD9429077.1"/>
    </source>
</evidence>
<reference evidence="1" key="1">
    <citation type="submission" date="2021-01" db="EMBL/GenBank/DDBJ databases">
        <authorList>
            <person name="Corre E."/>
            <person name="Pelletier E."/>
            <person name="Niang G."/>
            <person name="Scheremetjew M."/>
            <person name="Finn R."/>
            <person name="Kale V."/>
            <person name="Holt S."/>
            <person name="Cochrane G."/>
            <person name="Meng A."/>
            <person name="Brown T."/>
            <person name="Cohen L."/>
        </authorList>
    </citation>
    <scope>NUCLEOTIDE SEQUENCE</scope>
    <source>
        <strain evidence="1">UTEX LB 985</strain>
    </source>
</reference>
<dbReference type="CDD" id="cd08060">
    <property type="entry name" value="MPN_UPF0172"/>
    <property type="match status" value="1"/>
</dbReference>
<dbReference type="PANTHER" id="PTHR12941">
    <property type="entry name" value="ER MEMBRANE PROTEIN COMPLEX"/>
    <property type="match status" value="1"/>
</dbReference>
<dbReference type="EMBL" id="HBGU01018060">
    <property type="protein sequence ID" value="CAD9429077.1"/>
    <property type="molecule type" value="Transcribed_RNA"/>
</dbReference>
<protein>
    <recommendedName>
        <fullName evidence="2">MPN domain-containing protein</fullName>
    </recommendedName>
</protein>
<dbReference type="GO" id="GO:0072546">
    <property type="term" value="C:EMC complex"/>
    <property type="evidence" value="ECO:0007669"/>
    <property type="project" value="InterPro"/>
</dbReference>
<dbReference type="InterPro" id="IPR005366">
    <property type="entry name" value="EMC8/9"/>
</dbReference>
<dbReference type="PANTHER" id="PTHR12941:SF10">
    <property type="entry name" value="ER MEMBRANE PROTEIN COMPLEX SUBUNIT 8_9 HOMOLOG"/>
    <property type="match status" value="1"/>
</dbReference>
<name>A0A7S2CLQ8_9EUKA</name>
<dbReference type="Pfam" id="PF03665">
    <property type="entry name" value="UPF0172"/>
    <property type="match status" value="1"/>
</dbReference>
<dbReference type="AlphaFoldDB" id="A0A7S2CLQ8"/>
<sequence length="193" mass="20753">MAKSITLTSEAYSVLFLHCCKHPSRALNGLLLGSATEHAVSVQEVLPLFHSSLGLAPMLEAALLLADEYCQQHSSKLQIVGYYQANEVAEDLELGPFGKKISEKIRSQSSSIAVLLLDGETMRPSPTNLRLLALGADGRRSGVVPTIDRDAEACIARLEECLGRGAAAEVVDFDAHLDEPRKDWTANAAILAV</sequence>
<organism evidence="1">
    <name type="scientific">Haptolina brevifila</name>
    <dbReference type="NCBI Taxonomy" id="156173"/>
    <lineage>
        <taxon>Eukaryota</taxon>
        <taxon>Haptista</taxon>
        <taxon>Haptophyta</taxon>
        <taxon>Prymnesiophyceae</taxon>
        <taxon>Prymnesiales</taxon>
        <taxon>Prymnesiaceae</taxon>
        <taxon>Haptolina</taxon>
    </lineage>
</organism>